<dbReference type="Proteomes" id="UP000292702">
    <property type="component" value="Unassembled WGS sequence"/>
</dbReference>
<organism evidence="2 3">
    <name type="scientific">Steccherinum ochraceum</name>
    <dbReference type="NCBI Taxonomy" id="92696"/>
    <lineage>
        <taxon>Eukaryota</taxon>
        <taxon>Fungi</taxon>
        <taxon>Dikarya</taxon>
        <taxon>Basidiomycota</taxon>
        <taxon>Agaricomycotina</taxon>
        <taxon>Agaricomycetes</taxon>
        <taxon>Polyporales</taxon>
        <taxon>Steccherinaceae</taxon>
        <taxon>Steccherinum</taxon>
    </lineage>
</organism>
<dbReference type="AlphaFoldDB" id="A0A4R0RII2"/>
<dbReference type="EC" id="3.2.2.-" evidence="1"/>
<protein>
    <recommendedName>
        <fullName evidence="1">Queuosine 5'-phosphate N-glycosylase/hydrolase</fullName>
        <ecNumber evidence="1">3.2.2.-</ecNumber>
    </recommendedName>
    <alternativeName>
        <fullName evidence="1">Queuosine-nucleotide N-glycosylase/hydrolase</fullName>
    </alternativeName>
</protein>
<evidence type="ECO:0000256" key="1">
    <source>
        <dbReference type="RuleBase" id="RU365002"/>
    </source>
</evidence>
<name>A0A4R0RII2_9APHY</name>
<comment type="function">
    <text evidence="1">Catalyzes the hydrolysis of queuosine 5'-phosphate, releasing the nucleobase queuine (q). Is required for salvage of queuine from exogenous queuosine (Q) that is imported and then converted to queuosine 5'-phosphate intracellularly.</text>
</comment>
<accession>A0A4R0RII2</accession>
<comment type="caution">
    <text evidence="2">The sequence shown here is derived from an EMBL/GenBank/DDBJ whole genome shotgun (WGS) entry which is preliminary data.</text>
</comment>
<reference evidence="2 3" key="1">
    <citation type="submission" date="2018-11" db="EMBL/GenBank/DDBJ databases">
        <title>Genome assembly of Steccherinum ochraceum LE-BIN_3174, the white-rot fungus of the Steccherinaceae family (The Residual Polyporoid clade, Polyporales, Basidiomycota).</title>
        <authorList>
            <person name="Fedorova T.V."/>
            <person name="Glazunova O.A."/>
            <person name="Landesman E.O."/>
            <person name="Moiseenko K.V."/>
            <person name="Psurtseva N.V."/>
            <person name="Savinova O.S."/>
            <person name="Shakhova N.V."/>
            <person name="Tyazhelova T.V."/>
            <person name="Vasina D.V."/>
        </authorList>
    </citation>
    <scope>NUCLEOTIDE SEQUENCE [LARGE SCALE GENOMIC DNA]</scope>
    <source>
        <strain evidence="2 3">LE-BIN_3174</strain>
    </source>
</reference>
<comment type="catalytic activity">
    <reaction evidence="1">
        <text>queuosine 5'-phosphate + H2O = queuine + D-ribose 5-phosphate</text>
        <dbReference type="Rhea" id="RHEA:75387"/>
        <dbReference type="ChEBI" id="CHEBI:15377"/>
        <dbReference type="ChEBI" id="CHEBI:17433"/>
        <dbReference type="ChEBI" id="CHEBI:78346"/>
        <dbReference type="ChEBI" id="CHEBI:194371"/>
    </reaction>
    <physiologicalReaction direction="left-to-right" evidence="1">
        <dbReference type="Rhea" id="RHEA:75388"/>
    </physiologicalReaction>
</comment>
<keyword evidence="1" id="KW-0378">Hydrolase</keyword>
<dbReference type="PANTHER" id="PTHR21314">
    <property type="entry name" value="QUEUOSINE 5'-PHOSPHATE N-GLYCOSYLASE_HYDROLASE-RELATED"/>
    <property type="match status" value="1"/>
</dbReference>
<dbReference type="PANTHER" id="PTHR21314:SF1">
    <property type="entry name" value="QUEUOSINE SALVAGE PROTEIN"/>
    <property type="match status" value="1"/>
</dbReference>
<sequence length="385" mass="42135">MTSIPFPASGTYVQSVSESSWKIREKAGITVTDEAIKRLLFSESFTTSFPRLRESHGMALPLKFPSVLAELNLLCILSLLNFASGYRVPLHIANGRGAFDNIRALVFSMYITADTEGDYLSAHGMQHADAGKIADFMGVADKIHQEKDHASIPGLRVGELGGPVWEVVQLVTNVLKETGDVLVKGGYPNLGAFVLEAFKEGEKVRTQGSDELISPECDVILERLVRAIPAFQDMVVVDGQPVYCFKKALLTIYAVARKYQDVTPSPFPLPRISHLPIFSDNVIPSLLVHLGVIDLTTSDTKYGVRDLFPGATEASSLRALLSSAPPPPLTESSVKKNKTVPREGPILTTEEAFILRAAAIDACNRIVEVARNLDDEEIKRKHLRP</sequence>
<dbReference type="GO" id="GO:0006400">
    <property type="term" value="P:tRNA modification"/>
    <property type="evidence" value="ECO:0007669"/>
    <property type="project" value="TreeGrafter"/>
</dbReference>
<proteinExistence type="inferred from homology"/>
<comment type="similarity">
    <text evidence="1">Belongs to the QNG1 protein family.</text>
</comment>
<evidence type="ECO:0000313" key="3">
    <source>
        <dbReference type="Proteomes" id="UP000292702"/>
    </source>
</evidence>
<evidence type="ECO:0000313" key="2">
    <source>
        <dbReference type="EMBL" id="TCD64729.1"/>
    </source>
</evidence>
<dbReference type="Pfam" id="PF10343">
    <property type="entry name" value="Q_salvage"/>
    <property type="match status" value="1"/>
</dbReference>
<dbReference type="OrthoDB" id="416777at2759"/>
<dbReference type="InterPro" id="IPR019438">
    <property type="entry name" value="Q_salvage"/>
</dbReference>
<keyword evidence="3" id="KW-1185">Reference proteome</keyword>
<gene>
    <name evidence="2" type="ORF">EIP91_003685</name>
</gene>
<dbReference type="EMBL" id="RWJN01000219">
    <property type="protein sequence ID" value="TCD64729.1"/>
    <property type="molecule type" value="Genomic_DNA"/>
</dbReference>
<dbReference type="GO" id="GO:0016787">
    <property type="term" value="F:hydrolase activity"/>
    <property type="evidence" value="ECO:0007669"/>
    <property type="project" value="UniProtKB-KW"/>
</dbReference>